<gene>
    <name evidence="2" type="ORF">ABH15_02655</name>
</gene>
<dbReference type="EMBL" id="LHQS01000001">
    <property type="protein sequence ID" value="RXE57050.1"/>
    <property type="molecule type" value="Genomic_DNA"/>
</dbReference>
<proteinExistence type="predicted"/>
<protein>
    <submittedName>
        <fullName evidence="2">Uncharacterized protein</fullName>
    </submittedName>
</protein>
<feature type="compositionally biased region" description="Basic and acidic residues" evidence="1">
    <location>
        <begin position="1"/>
        <end position="15"/>
    </location>
</feature>
<evidence type="ECO:0000313" key="3">
    <source>
        <dbReference type="Proteomes" id="UP000290932"/>
    </source>
</evidence>
<dbReference type="RefSeq" id="WP_128692807.1">
    <property type="nucleotide sequence ID" value="NZ_LHQS01000001.1"/>
</dbReference>
<evidence type="ECO:0000256" key="1">
    <source>
        <dbReference type="SAM" id="MobiDB-lite"/>
    </source>
</evidence>
<accession>A0A498H538</accession>
<organism evidence="2 3">
    <name type="scientific">Methanoculleus taiwanensis</name>
    <dbReference type="NCBI Taxonomy" id="1550565"/>
    <lineage>
        <taxon>Archaea</taxon>
        <taxon>Methanobacteriati</taxon>
        <taxon>Methanobacteriota</taxon>
        <taxon>Stenosarchaea group</taxon>
        <taxon>Methanomicrobia</taxon>
        <taxon>Methanomicrobiales</taxon>
        <taxon>Methanomicrobiaceae</taxon>
        <taxon>Methanoculleus</taxon>
    </lineage>
</organism>
<dbReference type="Proteomes" id="UP000290932">
    <property type="component" value="Unassembled WGS sequence"/>
</dbReference>
<reference evidence="2 3" key="1">
    <citation type="journal article" date="2015" name="Int. J. Syst. Evol. Microbiol.">
        <title>Methanoculleus taiwanensis sp. nov., a methanogen isolated from deep marine sediment at the deformation front area near Taiwan.</title>
        <authorList>
            <person name="Weng C.Y."/>
            <person name="Chen S.C."/>
            <person name="Lai M.C."/>
            <person name="Wu S.Y."/>
            <person name="Lin S."/>
            <person name="Yang T.F."/>
            <person name="Chen P.C."/>
        </authorList>
    </citation>
    <scope>NUCLEOTIDE SEQUENCE [LARGE SCALE GENOMIC DNA]</scope>
    <source>
        <strain evidence="2 3">CYW4</strain>
    </source>
</reference>
<feature type="compositionally biased region" description="Low complexity" evidence="1">
    <location>
        <begin position="18"/>
        <end position="30"/>
    </location>
</feature>
<evidence type="ECO:0000313" key="2">
    <source>
        <dbReference type="EMBL" id="RXE57050.1"/>
    </source>
</evidence>
<name>A0A498H538_9EURY</name>
<feature type="region of interest" description="Disordered" evidence="1">
    <location>
        <begin position="1"/>
        <end position="40"/>
    </location>
</feature>
<keyword evidence="3" id="KW-1185">Reference proteome</keyword>
<dbReference type="AlphaFoldDB" id="A0A498H538"/>
<dbReference type="OrthoDB" id="116385at2157"/>
<sequence>MSEKKGHFEKGRWVEDNAPVSVPESAPAVPTGERRTNEASHAVQMAVEGMVSSGQHLPGTPEGHDHIEQAARIAAENLERAINEWSLSARLALRRF</sequence>
<comment type="caution">
    <text evidence="2">The sequence shown here is derived from an EMBL/GenBank/DDBJ whole genome shotgun (WGS) entry which is preliminary data.</text>
</comment>